<reference evidence="1" key="1">
    <citation type="submission" date="2022-08" db="EMBL/GenBank/DDBJ databases">
        <authorList>
            <consortium name="DOE Joint Genome Institute"/>
            <person name="Min B."/>
            <person name="Sierra-Patev S."/>
            <person name="Naranjo-Ortiz M."/>
            <person name="Looney B."/>
            <person name="Konkel Z."/>
            <person name="Slot J.C."/>
            <person name="Sakamoto Y."/>
            <person name="Steenwyk J.L."/>
            <person name="Rokas A."/>
            <person name="Carro J."/>
            <person name="Camarero S."/>
            <person name="Ferreira P."/>
            <person name="Molpeceres G."/>
            <person name="Ruiz-duenas F.J."/>
            <person name="Serrano A."/>
            <person name="Henrissat B."/>
            <person name="Drula E."/>
            <person name="Hughes K.W."/>
            <person name="Mata J.L."/>
            <person name="Ishikawa N.K."/>
            <person name="Vargas-Isla R."/>
            <person name="Ushijima S."/>
            <person name="Smith C.A."/>
            <person name="Ahrendt S."/>
            <person name="Andreopoulos W."/>
            <person name="He G."/>
            <person name="LaButti K."/>
            <person name="Lipzen A."/>
            <person name="Ng V."/>
            <person name="Riley R."/>
            <person name="Sandor L."/>
            <person name="Barry K."/>
            <person name="Martinez A.T."/>
            <person name="Xiao Y."/>
            <person name="Gibbons J.G."/>
            <person name="Terashima K."/>
            <person name="Hibbett D.S."/>
            <person name="Grigoriev I.V."/>
        </authorList>
    </citation>
    <scope>NUCLEOTIDE SEQUENCE</scope>
    <source>
        <strain evidence="1">ET3784</strain>
    </source>
</reference>
<dbReference type="EMBL" id="JANVFO010000001">
    <property type="protein sequence ID" value="KAJ3737466.1"/>
    <property type="molecule type" value="Genomic_DNA"/>
</dbReference>
<organism evidence="1 2">
    <name type="scientific">Lentinula guzmanii</name>
    <dbReference type="NCBI Taxonomy" id="2804957"/>
    <lineage>
        <taxon>Eukaryota</taxon>
        <taxon>Fungi</taxon>
        <taxon>Dikarya</taxon>
        <taxon>Basidiomycota</taxon>
        <taxon>Agaricomycotina</taxon>
        <taxon>Agaricomycetes</taxon>
        <taxon>Agaricomycetidae</taxon>
        <taxon>Agaricales</taxon>
        <taxon>Marasmiineae</taxon>
        <taxon>Omphalotaceae</taxon>
        <taxon>Lentinula</taxon>
    </lineage>
</organism>
<dbReference type="Proteomes" id="UP001176059">
    <property type="component" value="Unassembled WGS sequence"/>
</dbReference>
<reference evidence="1" key="2">
    <citation type="journal article" date="2023" name="Proc. Natl. Acad. Sci. U.S.A.">
        <title>A global phylogenomic analysis of the shiitake genus Lentinula.</title>
        <authorList>
            <person name="Sierra-Patev S."/>
            <person name="Min B."/>
            <person name="Naranjo-Ortiz M."/>
            <person name="Looney B."/>
            <person name="Konkel Z."/>
            <person name="Slot J.C."/>
            <person name="Sakamoto Y."/>
            <person name="Steenwyk J.L."/>
            <person name="Rokas A."/>
            <person name="Carro J."/>
            <person name="Camarero S."/>
            <person name="Ferreira P."/>
            <person name="Molpeceres G."/>
            <person name="Ruiz-Duenas F.J."/>
            <person name="Serrano A."/>
            <person name="Henrissat B."/>
            <person name="Drula E."/>
            <person name="Hughes K.W."/>
            <person name="Mata J.L."/>
            <person name="Ishikawa N.K."/>
            <person name="Vargas-Isla R."/>
            <person name="Ushijima S."/>
            <person name="Smith C.A."/>
            <person name="Donoghue J."/>
            <person name="Ahrendt S."/>
            <person name="Andreopoulos W."/>
            <person name="He G."/>
            <person name="LaButti K."/>
            <person name="Lipzen A."/>
            <person name="Ng V."/>
            <person name="Riley R."/>
            <person name="Sandor L."/>
            <person name="Barry K."/>
            <person name="Martinez A.T."/>
            <person name="Xiao Y."/>
            <person name="Gibbons J.G."/>
            <person name="Terashima K."/>
            <person name="Grigoriev I.V."/>
            <person name="Hibbett D."/>
        </authorList>
    </citation>
    <scope>NUCLEOTIDE SEQUENCE</scope>
    <source>
        <strain evidence="1">ET3784</strain>
    </source>
</reference>
<gene>
    <name evidence="1" type="ORF">DFJ43DRAFT_1035169</name>
</gene>
<name>A0AA38JXL3_9AGAR</name>
<proteinExistence type="predicted"/>
<dbReference type="AlphaFoldDB" id="A0AA38JXL3"/>
<evidence type="ECO:0000313" key="1">
    <source>
        <dbReference type="EMBL" id="KAJ3737466.1"/>
    </source>
</evidence>
<protein>
    <submittedName>
        <fullName evidence="1">Uncharacterized protein</fullName>
    </submittedName>
</protein>
<accession>A0AA38JXL3</accession>
<keyword evidence="2" id="KW-1185">Reference proteome</keyword>
<evidence type="ECO:0000313" key="2">
    <source>
        <dbReference type="Proteomes" id="UP001176059"/>
    </source>
</evidence>
<comment type="caution">
    <text evidence="1">The sequence shown here is derived from an EMBL/GenBank/DDBJ whole genome shotgun (WGS) entry which is preliminary data.</text>
</comment>
<sequence length="280" mass="31618">MNHMLKFCCPKQRVAIFIKCTYQCLCWLVVWNLDKHNMELLSNPSNFARDIPVGHSRTHLYNVINALTKLTALTVSNTIESHMTMIAVVRLDNTKARLVLEASNIIPVPLLIGTLDSKSNPSYLRDIMVEYPTKHYGKSEKDRSNAVFEDPQIENNCWPQLLNAPTSFPRMADKIKLGQGPAQRSSQHVSMRDMVGGFEIDGAIHIIKLDSYNLCAALKKDNMVWVEAEDLGEDMEDGENEFEEFDHATVQPSSNDAHPAKVSNPIRFIQEFKGDLKTAS</sequence>